<dbReference type="WBParaSite" id="SCUD_0000742701-mRNA-1">
    <property type="protein sequence ID" value="SCUD_0000742701-mRNA-1"/>
    <property type="gene ID" value="SCUD_0000742701"/>
</dbReference>
<dbReference type="PANTHER" id="PTHR47027:SF25">
    <property type="entry name" value="REVERSE TRANSCRIPTASE DOMAIN-CONTAINING PROTEIN"/>
    <property type="match status" value="1"/>
</dbReference>
<dbReference type="PANTHER" id="PTHR47027">
    <property type="entry name" value="REVERSE TRANSCRIPTASE DOMAIN-CONTAINING PROTEIN"/>
    <property type="match status" value="1"/>
</dbReference>
<evidence type="ECO:0000313" key="3">
    <source>
        <dbReference type="WBParaSite" id="SCUD_0000742701-mRNA-1"/>
    </source>
</evidence>
<reference evidence="3" key="1">
    <citation type="submission" date="2016-06" db="UniProtKB">
        <authorList>
            <consortium name="WormBaseParasite"/>
        </authorList>
    </citation>
    <scope>IDENTIFICATION</scope>
</reference>
<organism evidence="3">
    <name type="scientific">Schistosoma curassoni</name>
    <dbReference type="NCBI Taxonomy" id="6186"/>
    <lineage>
        <taxon>Eukaryota</taxon>
        <taxon>Metazoa</taxon>
        <taxon>Spiralia</taxon>
        <taxon>Lophotrochozoa</taxon>
        <taxon>Platyhelminthes</taxon>
        <taxon>Trematoda</taxon>
        <taxon>Digenea</taxon>
        <taxon>Strigeidida</taxon>
        <taxon>Schistosomatoidea</taxon>
        <taxon>Schistosomatidae</taxon>
        <taxon>Schistosoma</taxon>
    </lineage>
</organism>
<gene>
    <name evidence="1" type="ORF">SCUD_LOCUS7427</name>
</gene>
<sequence>MHNHVTQEEEVVLEVKTDVRQSCLISPVLFLLVIDWIMKTSKSGEKHAIQYNMQLEDLDFADDLALLSHTQQQMQEKTTSVAAA</sequence>
<evidence type="ECO:0000313" key="1">
    <source>
        <dbReference type="EMBL" id="VDP26170.1"/>
    </source>
</evidence>
<name>A0A183JXI0_9TREM</name>
<evidence type="ECO:0000313" key="2">
    <source>
        <dbReference type="Proteomes" id="UP000279833"/>
    </source>
</evidence>
<keyword evidence="2" id="KW-1185">Reference proteome</keyword>
<proteinExistence type="predicted"/>
<dbReference type="EMBL" id="UZAK01032340">
    <property type="protein sequence ID" value="VDP26170.1"/>
    <property type="molecule type" value="Genomic_DNA"/>
</dbReference>
<dbReference type="Proteomes" id="UP000279833">
    <property type="component" value="Unassembled WGS sequence"/>
</dbReference>
<protein>
    <submittedName>
        <fullName evidence="3">Reverse transcriptase domain-containing protein</fullName>
    </submittedName>
</protein>
<reference evidence="1 2" key="2">
    <citation type="submission" date="2018-11" db="EMBL/GenBank/DDBJ databases">
        <authorList>
            <consortium name="Pathogen Informatics"/>
        </authorList>
    </citation>
    <scope>NUCLEOTIDE SEQUENCE [LARGE SCALE GENOMIC DNA]</scope>
    <source>
        <strain evidence="1">Dakar</strain>
        <strain evidence="2">Dakar, Senegal</strain>
    </source>
</reference>
<dbReference type="AlphaFoldDB" id="A0A183JXI0"/>
<accession>A0A183JXI0</accession>